<reference evidence="1 2" key="2">
    <citation type="submission" date="2009-02" db="EMBL/GenBank/DDBJ databases">
        <title>Draft genome sequence of Clostridium methylpentosum (DSM 5476).</title>
        <authorList>
            <person name="Sudarsanam P."/>
            <person name="Ley R."/>
            <person name="Guruge J."/>
            <person name="Turnbaugh P.J."/>
            <person name="Mahowald M."/>
            <person name="Liep D."/>
            <person name="Gordon J."/>
        </authorList>
    </citation>
    <scope>NUCLEOTIDE SEQUENCE [LARGE SCALE GENOMIC DNA]</scope>
    <source>
        <strain evidence="1 2">DSM 5476</strain>
    </source>
</reference>
<dbReference type="STRING" id="537013.CLOSTMETH_01155"/>
<dbReference type="InterPro" id="IPR049215">
    <property type="entry name" value="DUF6809"/>
</dbReference>
<dbReference type="Pfam" id="PF20648">
    <property type="entry name" value="DUF6809"/>
    <property type="match status" value="1"/>
</dbReference>
<dbReference type="EMBL" id="ACEC01000041">
    <property type="protein sequence ID" value="EEG31213.1"/>
    <property type="molecule type" value="Genomic_DNA"/>
</dbReference>
<gene>
    <name evidence="1" type="ORF">CLOSTMETH_01155</name>
</gene>
<reference evidence="1 2" key="1">
    <citation type="submission" date="2009-01" db="EMBL/GenBank/DDBJ databases">
        <authorList>
            <person name="Fulton L."/>
            <person name="Clifton S."/>
            <person name="Fulton B."/>
            <person name="Xu J."/>
            <person name="Minx P."/>
            <person name="Pepin K.H."/>
            <person name="Johnson M."/>
            <person name="Bhonagiri V."/>
            <person name="Nash W.E."/>
            <person name="Mardis E.R."/>
            <person name="Wilson R.K."/>
        </authorList>
    </citation>
    <scope>NUCLEOTIDE SEQUENCE [LARGE SCALE GENOMIC DNA]</scope>
    <source>
        <strain evidence="1 2">DSM 5476</strain>
    </source>
</reference>
<dbReference type="Proteomes" id="UP000003340">
    <property type="component" value="Unassembled WGS sequence"/>
</dbReference>
<sequence>MLRGKYMSIIDELYSGMIKEVEQLYPHSEEYKRAERSADELRTELWQELPKELKKRFGRYHGAQADCCRIGNRESFEQGFRTGARLMLEIFLESEENPCNKRQKEIQ</sequence>
<organism evidence="1 2">
    <name type="scientific">[Clostridium] methylpentosum DSM 5476</name>
    <dbReference type="NCBI Taxonomy" id="537013"/>
    <lineage>
        <taxon>Bacteria</taxon>
        <taxon>Bacillati</taxon>
        <taxon>Bacillota</taxon>
        <taxon>Clostridia</taxon>
        <taxon>Eubacteriales</taxon>
        <taxon>Oscillospiraceae</taxon>
        <taxon>Oscillospiraceae incertae sedis</taxon>
    </lineage>
</organism>
<dbReference type="AlphaFoldDB" id="C0EBD7"/>
<protein>
    <submittedName>
        <fullName evidence="1">Uncharacterized protein</fullName>
    </submittedName>
</protein>
<evidence type="ECO:0000313" key="2">
    <source>
        <dbReference type="Proteomes" id="UP000003340"/>
    </source>
</evidence>
<evidence type="ECO:0000313" key="1">
    <source>
        <dbReference type="EMBL" id="EEG31213.1"/>
    </source>
</evidence>
<proteinExistence type="predicted"/>
<keyword evidence="2" id="KW-1185">Reference proteome</keyword>
<name>C0EBD7_9FIRM</name>
<accession>C0EBD7</accession>
<dbReference type="HOGENOM" id="CLU_2205462_0_0_9"/>
<comment type="caution">
    <text evidence="1">The sequence shown here is derived from an EMBL/GenBank/DDBJ whole genome shotgun (WGS) entry which is preliminary data.</text>
</comment>